<protein>
    <submittedName>
        <fullName evidence="11">Related to serine protease</fullName>
    </submittedName>
</protein>
<dbReference type="InterPro" id="IPR030400">
    <property type="entry name" value="Sedolisin_dom"/>
</dbReference>
<dbReference type="GO" id="GO:0006508">
    <property type="term" value="P:proteolysis"/>
    <property type="evidence" value="ECO:0007669"/>
    <property type="project" value="UniProtKB-KW"/>
</dbReference>
<dbReference type="InterPro" id="IPR036852">
    <property type="entry name" value="Peptidase_S8/S53_dom_sf"/>
</dbReference>
<evidence type="ECO:0000256" key="3">
    <source>
        <dbReference type="ARBA" id="ARBA00022723"/>
    </source>
</evidence>
<evidence type="ECO:0000259" key="10">
    <source>
        <dbReference type="PROSITE" id="PS51695"/>
    </source>
</evidence>
<dbReference type="Gene3D" id="3.40.50.200">
    <property type="entry name" value="Peptidase S8/S53 domain"/>
    <property type="match status" value="1"/>
</dbReference>
<evidence type="ECO:0000256" key="8">
    <source>
        <dbReference type="PROSITE-ProRule" id="PRU01032"/>
    </source>
</evidence>
<keyword evidence="12" id="KW-1185">Reference proteome</keyword>
<feature type="binding site" evidence="8">
    <location>
        <position position="611"/>
    </location>
    <ligand>
        <name>Ca(2+)</name>
        <dbReference type="ChEBI" id="CHEBI:29108"/>
    </ligand>
</feature>
<proteinExistence type="predicted"/>
<dbReference type="GO" id="GO:0004252">
    <property type="term" value="F:serine-type endopeptidase activity"/>
    <property type="evidence" value="ECO:0007669"/>
    <property type="project" value="UniProtKB-UniRule"/>
</dbReference>
<dbReference type="CDD" id="cd11377">
    <property type="entry name" value="Pro-peptidase_S53"/>
    <property type="match status" value="1"/>
</dbReference>
<dbReference type="Proteomes" id="UP001187682">
    <property type="component" value="Unassembled WGS sequence"/>
</dbReference>
<dbReference type="GO" id="GO:0005576">
    <property type="term" value="C:extracellular region"/>
    <property type="evidence" value="ECO:0007669"/>
    <property type="project" value="UniProtKB-SubCell"/>
</dbReference>
<dbReference type="SUPFAM" id="SSF54897">
    <property type="entry name" value="Protease propeptides/inhibitors"/>
    <property type="match status" value="1"/>
</dbReference>
<feature type="signal peptide" evidence="9">
    <location>
        <begin position="1"/>
        <end position="21"/>
    </location>
</feature>
<evidence type="ECO:0000256" key="9">
    <source>
        <dbReference type="SAM" id="SignalP"/>
    </source>
</evidence>
<evidence type="ECO:0000313" key="11">
    <source>
        <dbReference type="EMBL" id="SPN99168.1"/>
    </source>
</evidence>
<evidence type="ECO:0000256" key="7">
    <source>
        <dbReference type="ARBA" id="ARBA00023145"/>
    </source>
</evidence>
<dbReference type="Pfam" id="PF09286">
    <property type="entry name" value="Pro-kuma_activ"/>
    <property type="match status" value="1"/>
</dbReference>
<comment type="caution">
    <text evidence="11">The sequence shown here is derived from an EMBL/GenBank/DDBJ whole genome shotgun (WGS) entry which is preliminary data.</text>
</comment>
<dbReference type="CDD" id="cd04056">
    <property type="entry name" value="Peptidases_S53"/>
    <property type="match status" value="1"/>
</dbReference>
<evidence type="ECO:0000256" key="4">
    <source>
        <dbReference type="ARBA" id="ARBA00022801"/>
    </source>
</evidence>
<dbReference type="InterPro" id="IPR015366">
    <property type="entry name" value="S53_propep"/>
</dbReference>
<accession>A0AAE8ST18</accession>
<evidence type="ECO:0000256" key="6">
    <source>
        <dbReference type="ARBA" id="ARBA00022837"/>
    </source>
</evidence>
<dbReference type="PANTHER" id="PTHR14218">
    <property type="entry name" value="PROTEASE S8 TRIPEPTIDYL PEPTIDASE I CLN2"/>
    <property type="match status" value="1"/>
</dbReference>
<feature type="binding site" evidence="8">
    <location>
        <position position="591"/>
    </location>
    <ligand>
        <name>Ca(2+)</name>
        <dbReference type="ChEBI" id="CHEBI:29108"/>
    </ligand>
</feature>
<organism evidence="11 12">
    <name type="scientific">Cephalotrichum gorgonifer</name>
    <dbReference type="NCBI Taxonomy" id="2041049"/>
    <lineage>
        <taxon>Eukaryota</taxon>
        <taxon>Fungi</taxon>
        <taxon>Dikarya</taxon>
        <taxon>Ascomycota</taxon>
        <taxon>Pezizomycotina</taxon>
        <taxon>Sordariomycetes</taxon>
        <taxon>Hypocreomycetidae</taxon>
        <taxon>Microascales</taxon>
        <taxon>Microascaceae</taxon>
        <taxon>Cephalotrichum</taxon>
    </lineage>
</organism>
<sequence>MFVRNALFAAAVCIPLSSAAAIEPRSPLPPVFSRPGTHWKRAGKVSADQVIHIDVSLTLNEKTSENGAKYLQEISDPASAKFGKHLRPSEAAELFTPPLEHVREVAQWLNSSGVTRSRMRLSLDLAHIGFDATAEEAEALFDAEFHQFASEDGSVHVASDKYSVPERISAYVEFVLPTAEGESAATFVPDSVEVELPDDGDALRTRATGDGVDCFKYMTPHCLRKLYNIDDGEGVTPHPDNTFGFFTPSFSTWISEEMKTFFARFEPRIKNPDPIVMPINGGYRFFDADLINFNLEPHLDYQYGMAIAYPQPVINIQVGDQVQVGNLNTMLAAFDKDYCTALDDEFDPIYPSEGGYNSSDCGTHTPPRVIGIAYAWNEAQFSDTYVKRQCLEFLKLALQGVTVVTGSADRGTADQLNTCIDPETGETGPEVGHFSSVFPASCPWVTAVGATQLRPTGNQTWNEDTPFPGEESLDYQGTTSGGGFSRAFPAPWYQAGQTKAYLKSTPSAQELGEKGYFDGRGRGYPDLSALGLNYLIRTNGALRAVRGTSASVPLVAGMFAKINQARLEAGKGTIGFVNPVLYTLGKKGFRDVTVGANEGCGVDKAFETAAGWDAVTGLGSPDYAKLLDLYMSLP</sequence>
<comment type="cofactor">
    <cofactor evidence="8">
        <name>Ca(2+)</name>
        <dbReference type="ChEBI" id="CHEBI:29108"/>
    </cofactor>
    <text evidence="8">Binds 1 Ca(2+) ion per subunit.</text>
</comment>
<keyword evidence="9" id="KW-0732">Signal</keyword>
<gene>
    <name evidence="11" type="ORF">DNG_02203</name>
</gene>
<evidence type="ECO:0000256" key="2">
    <source>
        <dbReference type="ARBA" id="ARBA00022670"/>
    </source>
</evidence>
<keyword evidence="3 8" id="KW-0479">Metal-binding</keyword>
<keyword evidence="7" id="KW-0865">Zymogen</keyword>
<dbReference type="SMART" id="SM00944">
    <property type="entry name" value="Pro-kuma_activ"/>
    <property type="match status" value="1"/>
</dbReference>
<keyword evidence="5 8" id="KW-0720">Serine protease</keyword>
<comment type="subcellular location">
    <subcellularLocation>
        <location evidence="1">Secreted</location>
        <location evidence="1">Extracellular space</location>
    </subcellularLocation>
</comment>
<dbReference type="AlphaFoldDB" id="A0AAE8ST18"/>
<dbReference type="PANTHER" id="PTHR14218:SF19">
    <property type="entry name" value="SERINE PROTEASE AORO, PUTATIVE (AFU_ORTHOLOGUE AFUA_6G10250)-RELATED"/>
    <property type="match status" value="1"/>
</dbReference>
<name>A0AAE8ST18_9PEZI</name>
<dbReference type="GO" id="GO:0046872">
    <property type="term" value="F:metal ion binding"/>
    <property type="evidence" value="ECO:0007669"/>
    <property type="project" value="UniProtKB-UniRule"/>
</dbReference>
<feature type="binding site" evidence="8">
    <location>
        <position position="592"/>
    </location>
    <ligand>
        <name>Ca(2+)</name>
        <dbReference type="ChEBI" id="CHEBI:29108"/>
    </ligand>
</feature>
<keyword evidence="4 8" id="KW-0378">Hydrolase</keyword>
<feature type="domain" description="Peptidase S53" evidence="10">
    <location>
        <begin position="217"/>
        <end position="633"/>
    </location>
</feature>
<dbReference type="PROSITE" id="PS51695">
    <property type="entry name" value="SEDOLISIN"/>
    <property type="match status" value="1"/>
</dbReference>
<dbReference type="PROSITE" id="PS00138">
    <property type="entry name" value="SUBTILASE_SER"/>
    <property type="match status" value="1"/>
</dbReference>
<evidence type="ECO:0000313" key="12">
    <source>
        <dbReference type="Proteomes" id="UP001187682"/>
    </source>
</evidence>
<dbReference type="InterPro" id="IPR023828">
    <property type="entry name" value="Peptidase_S8_Ser-AS"/>
</dbReference>
<dbReference type="SUPFAM" id="SSF52743">
    <property type="entry name" value="Subtilisin-like"/>
    <property type="match status" value="1"/>
</dbReference>
<keyword evidence="6 8" id="KW-0106">Calcium</keyword>
<feature type="binding site" evidence="8">
    <location>
        <position position="613"/>
    </location>
    <ligand>
        <name>Ca(2+)</name>
        <dbReference type="ChEBI" id="CHEBI:29108"/>
    </ligand>
</feature>
<dbReference type="GO" id="GO:0008240">
    <property type="term" value="F:tripeptidyl-peptidase activity"/>
    <property type="evidence" value="ECO:0007669"/>
    <property type="project" value="TreeGrafter"/>
</dbReference>
<feature type="active site" description="Charge relay system" evidence="8">
    <location>
        <position position="296"/>
    </location>
</feature>
<feature type="chain" id="PRO_5042099297" evidence="9">
    <location>
        <begin position="22"/>
        <end position="634"/>
    </location>
</feature>
<evidence type="ECO:0000256" key="1">
    <source>
        <dbReference type="ARBA" id="ARBA00004239"/>
    </source>
</evidence>
<dbReference type="InterPro" id="IPR050819">
    <property type="entry name" value="Tripeptidyl-peptidase_I"/>
</dbReference>
<evidence type="ECO:0000256" key="5">
    <source>
        <dbReference type="ARBA" id="ARBA00022825"/>
    </source>
</evidence>
<feature type="active site" description="Charge relay system" evidence="8">
    <location>
        <position position="549"/>
    </location>
</feature>
<feature type="active site" description="Charge relay system" evidence="8">
    <location>
        <position position="300"/>
    </location>
</feature>
<dbReference type="EMBL" id="ONZQ02000002">
    <property type="protein sequence ID" value="SPN99168.1"/>
    <property type="molecule type" value="Genomic_DNA"/>
</dbReference>
<reference evidence="11" key="1">
    <citation type="submission" date="2018-03" db="EMBL/GenBank/DDBJ databases">
        <authorList>
            <person name="Guldener U."/>
        </authorList>
    </citation>
    <scope>NUCLEOTIDE SEQUENCE</scope>
</reference>
<keyword evidence="2 8" id="KW-0645">Protease</keyword>